<evidence type="ECO:0000256" key="1">
    <source>
        <dbReference type="SAM" id="MobiDB-lite"/>
    </source>
</evidence>
<feature type="region of interest" description="Disordered" evidence="1">
    <location>
        <begin position="17"/>
        <end position="83"/>
    </location>
</feature>
<sequence>MRKCTFEVDPGDARRLTEAKRSQLEGKHGMVSLTDAEEGESPTLSSRAELGPCNMAQRQPPGRGHLQPALPSPPRGHAVRRDHEDSVVFELNQRTLSQW</sequence>
<dbReference type="Proteomes" id="UP001219934">
    <property type="component" value="Unassembled WGS sequence"/>
</dbReference>
<protein>
    <submittedName>
        <fullName evidence="2">Uncharacterized protein</fullName>
    </submittedName>
</protein>
<organism evidence="2 3">
    <name type="scientific">Pogonophryne albipinna</name>
    <dbReference type="NCBI Taxonomy" id="1090488"/>
    <lineage>
        <taxon>Eukaryota</taxon>
        <taxon>Metazoa</taxon>
        <taxon>Chordata</taxon>
        <taxon>Craniata</taxon>
        <taxon>Vertebrata</taxon>
        <taxon>Euteleostomi</taxon>
        <taxon>Actinopterygii</taxon>
        <taxon>Neopterygii</taxon>
        <taxon>Teleostei</taxon>
        <taxon>Neoteleostei</taxon>
        <taxon>Acanthomorphata</taxon>
        <taxon>Eupercaria</taxon>
        <taxon>Perciformes</taxon>
        <taxon>Notothenioidei</taxon>
        <taxon>Pogonophryne</taxon>
    </lineage>
</organism>
<reference evidence="2" key="1">
    <citation type="submission" date="2022-11" db="EMBL/GenBank/DDBJ databases">
        <title>Chromosome-level genome of Pogonophryne albipinna.</title>
        <authorList>
            <person name="Jo E."/>
        </authorList>
    </citation>
    <scope>NUCLEOTIDE SEQUENCE</scope>
    <source>
        <strain evidence="2">SGF0006</strain>
        <tissue evidence="2">Muscle</tissue>
    </source>
</reference>
<dbReference type="EMBL" id="JAPTMU010000003">
    <property type="protein sequence ID" value="KAJ4946376.1"/>
    <property type="molecule type" value="Genomic_DNA"/>
</dbReference>
<gene>
    <name evidence="2" type="ORF">JOQ06_024043</name>
</gene>
<evidence type="ECO:0000313" key="2">
    <source>
        <dbReference type="EMBL" id="KAJ4946376.1"/>
    </source>
</evidence>
<dbReference type="AlphaFoldDB" id="A0AAD6BME7"/>
<feature type="compositionally biased region" description="Basic and acidic residues" evidence="1">
    <location>
        <begin position="17"/>
        <end position="28"/>
    </location>
</feature>
<accession>A0AAD6BME7</accession>
<keyword evidence="3" id="KW-1185">Reference proteome</keyword>
<evidence type="ECO:0000313" key="3">
    <source>
        <dbReference type="Proteomes" id="UP001219934"/>
    </source>
</evidence>
<proteinExistence type="predicted"/>
<name>A0AAD6BME7_9TELE</name>
<comment type="caution">
    <text evidence="2">The sequence shown here is derived from an EMBL/GenBank/DDBJ whole genome shotgun (WGS) entry which is preliminary data.</text>
</comment>